<feature type="region of interest" description="Disordered" evidence="1">
    <location>
        <begin position="540"/>
        <end position="569"/>
    </location>
</feature>
<accession>A0A370FK00</accession>
<dbReference type="InterPro" id="IPR003692">
    <property type="entry name" value="Hydantoinase_B"/>
</dbReference>
<dbReference type="EMBL" id="QQAV01000002">
    <property type="protein sequence ID" value="RDI27060.1"/>
    <property type="molecule type" value="Genomic_DNA"/>
</dbReference>
<sequence length="569" mass="58710">MSSAARDPRASLDPAIAMRMEPLRLALQGAADRMQSAMMRAAVSSIAREGGDCAAALFLPDGRLLAQARSLPLLLGSLIPAVAGALARFPAGTMRSGDVYLLNDPWSGGTHLPDIALVHPIFDGRELIALAATSLHHQDVGGMAPGSIPPDAIEIHQEGLRLPPVRWRDAAGVLPDIDAILGANTRTPANLRGDLEAQWTALAQGARELRQIARHTGERFAAVCEALLAQSADMTRAALAAVPDGEWHWHDALDGDGEGAEPIAIAVRLHKQGEAITLDFEGSAPQVRGPLNASAAAMLSAALFFMRTLAPQAPNNAGCLAPLTLRLPPGSVVNPDWPAAVNARTATVKLACNAILGAWAQATGVQGEGVAPHAGVATVLALSGSRGDGRRWMFTEIIASGAGASATAPGRAGVSTDVGNARNTPIEVIEAEAPLRVLQYAIRRGSGGAGEQAGGDGVRREYLLLDGEGWIAYRGERHRSQARGAQGGGAGASASARLLHADGRVQPLAARSRVRWQAGDRLLIETAGGGAWGAVVADAAAAGVSSPPSTSSSPSPSSSFHPDPRQECP</sequence>
<dbReference type="Pfam" id="PF02538">
    <property type="entry name" value="Hydantoinase_B"/>
    <property type="match status" value="1"/>
</dbReference>
<dbReference type="Proteomes" id="UP000255265">
    <property type="component" value="Unassembled WGS sequence"/>
</dbReference>
<dbReference type="STRING" id="433924.NS331_22680"/>
<gene>
    <name evidence="3" type="ORF">DFR41_10292</name>
</gene>
<feature type="compositionally biased region" description="Low complexity" evidence="1">
    <location>
        <begin position="540"/>
        <end position="559"/>
    </location>
</feature>
<proteinExistence type="predicted"/>
<dbReference type="GO" id="GO:0006749">
    <property type="term" value="P:glutathione metabolic process"/>
    <property type="evidence" value="ECO:0007669"/>
    <property type="project" value="TreeGrafter"/>
</dbReference>
<reference evidence="3 4" key="1">
    <citation type="submission" date="2018-07" db="EMBL/GenBank/DDBJ databases">
        <title>Genomic Encyclopedia of Type Strains, Phase IV (KMG-IV): sequencing the most valuable type-strain genomes for metagenomic binning, comparative biology and taxonomic classification.</title>
        <authorList>
            <person name="Goeker M."/>
        </authorList>
    </citation>
    <scope>NUCLEOTIDE SEQUENCE [LARGE SCALE GENOMIC DNA]</scope>
    <source>
        <strain evidence="3 4">DSM 21352</strain>
    </source>
</reference>
<feature type="domain" description="Hydantoinase B/oxoprolinase" evidence="2">
    <location>
        <begin position="21"/>
        <end position="534"/>
    </location>
</feature>
<evidence type="ECO:0000313" key="4">
    <source>
        <dbReference type="Proteomes" id="UP000255265"/>
    </source>
</evidence>
<keyword evidence="4" id="KW-1185">Reference proteome</keyword>
<protein>
    <submittedName>
        <fullName evidence="3">N-methylhydantoinase B</fullName>
    </submittedName>
</protein>
<name>A0A370FK00_9BURK</name>
<dbReference type="AlphaFoldDB" id="A0A370FK00"/>
<evidence type="ECO:0000256" key="1">
    <source>
        <dbReference type="SAM" id="MobiDB-lite"/>
    </source>
</evidence>
<dbReference type="GO" id="GO:0017168">
    <property type="term" value="F:5-oxoprolinase (ATP-hydrolyzing) activity"/>
    <property type="evidence" value="ECO:0007669"/>
    <property type="project" value="TreeGrafter"/>
</dbReference>
<dbReference type="GO" id="GO:0005829">
    <property type="term" value="C:cytosol"/>
    <property type="evidence" value="ECO:0007669"/>
    <property type="project" value="TreeGrafter"/>
</dbReference>
<dbReference type="OrthoDB" id="8612863at2"/>
<evidence type="ECO:0000259" key="2">
    <source>
        <dbReference type="Pfam" id="PF02538"/>
    </source>
</evidence>
<dbReference type="PANTHER" id="PTHR11365:SF23">
    <property type="entry name" value="HYPOTHETICAL 5-OXOPROLINASE (EUROFUNG)-RELATED"/>
    <property type="match status" value="1"/>
</dbReference>
<organism evidence="3 4">
    <name type="scientific">Pseudacidovorax intermedius</name>
    <dbReference type="NCBI Taxonomy" id="433924"/>
    <lineage>
        <taxon>Bacteria</taxon>
        <taxon>Pseudomonadati</taxon>
        <taxon>Pseudomonadota</taxon>
        <taxon>Betaproteobacteria</taxon>
        <taxon>Burkholderiales</taxon>
        <taxon>Comamonadaceae</taxon>
        <taxon>Pseudacidovorax</taxon>
    </lineage>
</organism>
<dbReference type="RefSeq" id="WP_114802274.1">
    <property type="nucleotide sequence ID" value="NZ_QQAV01000002.1"/>
</dbReference>
<dbReference type="PANTHER" id="PTHR11365">
    <property type="entry name" value="5-OXOPROLINASE RELATED"/>
    <property type="match status" value="1"/>
</dbReference>
<comment type="caution">
    <text evidence="3">The sequence shown here is derived from an EMBL/GenBank/DDBJ whole genome shotgun (WGS) entry which is preliminary data.</text>
</comment>
<dbReference type="InterPro" id="IPR045079">
    <property type="entry name" value="Oxoprolinase-like"/>
</dbReference>
<evidence type="ECO:0000313" key="3">
    <source>
        <dbReference type="EMBL" id="RDI27060.1"/>
    </source>
</evidence>